<dbReference type="InterPro" id="IPR011722">
    <property type="entry name" value="Hemimethylated_DNA-bd_dom"/>
</dbReference>
<dbReference type="InterPro" id="IPR036623">
    <property type="entry name" value="Hemimethylated_DNA-bd_sf"/>
</dbReference>
<keyword evidence="8" id="KW-1185">Reference proteome</keyword>
<organism evidence="7 8">
    <name type="scientific">Leucocoprinus leucothites</name>
    <dbReference type="NCBI Taxonomy" id="201217"/>
    <lineage>
        <taxon>Eukaryota</taxon>
        <taxon>Fungi</taxon>
        <taxon>Dikarya</taxon>
        <taxon>Basidiomycota</taxon>
        <taxon>Agaricomycotina</taxon>
        <taxon>Agaricomycetes</taxon>
        <taxon>Agaricomycetidae</taxon>
        <taxon>Agaricales</taxon>
        <taxon>Agaricineae</taxon>
        <taxon>Agaricaceae</taxon>
        <taxon>Leucocoprinus</taxon>
    </lineage>
</organism>
<dbReference type="SMART" id="SM00992">
    <property type="entry name" value="YccV-like"/>
    <property type="match status" value="1"/>
</dbReference>
<dbReference type="InterPro" id="IPR003150">
    <property type="entry name" value="DNA-bd_RFX"/>
</dbReference>
<accession>A0A8H5FXJ7</accession>
<evidence type="ECO:0000313" key="8">
    <source>
        <dbReference type="Proteomes" id="UP000559027"/>
    </source>
</evidence>
<evidence type="ECO:0000256" key="2">
    <source>
        <dbReference type="ARBA" id="ARBA00023015"/>
    </source>
</evidence>
<dbReference type="EMBL" id="JAACJO010000011">
    <property type="protein sequence ID" value="KAF5352377.1"/>
    <property type="molecule type" value="Genomic_DNA"/>
</dbReference>
<evidence type="ECO:0000259" key="6">
    <source>
        <dbReference type="PROSITE" id="PS51526"/>
    </source>
</evidence>
<reference evidence="7 8" key="1">
    <citation type="journal article" date="2020" name="ISME J.">
        <title>Uncovering the hidden diversity of litter-decomposition mechanisms in mushroom-forming fungi.</title>
        <authorList>
            <person name="Floudas D."/>
            <person name="Bentzer J."/>
            <person name="Ahren D."/>
            <person name="Johansson T."/>
            <person name="Persson P."/>
            <person name="Tunlid A."/>
        </authorList>
    </citation>
    <scope>NUCLEOTIDE SEQUENCE [LARGE SCALE GENOMIC DNA]</scope>
    <source>
        <strain evidence="7 8">CBS 146.42</strain>
    </source>
</reference>
<keyword evidence="1" id="KW-0156">Chromatin regulator</keyword>
<evidence type="ECO:0000256" key="5">
    <source>
        <dbReference type="SAM" id="MobiDB-lite"/>
    </source>
</evidence>
<evidence type="ECO:0000256" key="3">
    <source>
        <dbReference type="ARBA" id="ARBA00023163"/>
    </source>
</evidence>
<dbReference type="InterPro" id="IPR032698">
    <property type="entry name" value="SirB1_N"/>
</dbReference>
<dbReference type="PANTHER" id="PTHR22970:SF14">
    <property type="entry name" value="AT-RICH INTERACTIVE DOMAIN-CONTAINING PROTEIN 2"/>
    <property type="match status" value="1"/>
</dbReference>
<dbReference type="Pfam" id="PF13369">
    <property type="entry name" value="Transglut_core2"/>
    <property type="match status" value="1"/>
</dbReference>
<feature type="domain" description="RFX-type winged-helix" evidence="6">
    <location>
        <begin position="1001"/>
        <end position="1078"/>
    </location>
</feature>
<dbReference type="GO" id="GO:0006355">
    <property type="term" value="P:regulation of DNA-templated transcription"/>
    <property type="evidence" value="ECO:0007669"/>
    <property type="project" value="InterPro"/>
</dbReference>
<dbReference type="Gene3D" id="2.30.30.390">
    <property type="entry name" value="Hemimethylated DNA-binding domain"/>
    <property type="match status" value="1"/>
</dbReference>
<dbReference type="OrthoDB" id="338531at2759"/>
<dbReference type="PANTHER" id="PTHR22970">
    <property type="entry name" value="AT-RICH INTERACTIVE DOMAIN-CONTAINING PROTEIN 2"/>
    <property type="match status" value="1"/>
</dbReference>
<sequence>MSKLPLDLHIAILGHLPPARCRLSSDIAIRTLVSYSQASSLLREAILFPGLWYPHYHKRYRHCDPSNESLRILRHESNWRLMYYERYRLDKVALEFVCDMTIYRSTRNEKALLLSKMGLDIWDILDIESEWVPDFRALSTVEPSYALTHRFWAQRMMEIIARQEAIEIWGTLLATANVPINRRASFEQTMLGLSAFFGKSIHDMTKILDELEEECRLFVVKDAPLDVTSPEYSIPAVCKGIFEFMNSKGFGPPPTGSNVFINMTNHFPHAYLTTNKQTLPIALVHVFVSLARRLGLDASPTNFPEKVLAHVKSPRQEDRPYYVNVFVRDSSKCMLRIEDLGSHLSDSHFLNSIPPAYLSRYLGPADPSVMLLRAARNILISYSHGSQLSYDMAQGSLYLAMVVHLMFHGDIEGIGQIMRTVDLLPVDCMTFLMGKLSPMLSTPSRNLLELHCRSALEEESVDAEKVQVRIGVSQVRYCVGLPFKHRRYGYIACIIRWDSVCKASDTWINQMRVDDLDFGRHQPFYTSLVLDEHATQRYIAQENIIPVPLSEGYIDEFFAKHPNMAMYFQGVELEDSNEPEKRWRMILSPESRANYPEDDAIGLAWIRDGVIPEVIGGGDVNGEEDASTQSILIAYPIYLCLCITSKIDMTTFVNRNAASYYRPQQYTAPQPVQVVPPRPAPDIRDDYEQVFSGWYTESTPNNRMSLSLRSGILSEVAWALDRLCRLCMNEQFLFRTIPGVIDGLFDWPEWYATEGYKNWAEENILFSPSRELVQKRRYALESLFVIRNAALNETNSLDLTYHTHTMPLILNTLFNMDPNKDENVEFVLYILDIFQVLAPRMIIHANFAPSQNPLPPVLNILRTTTNRSMIISALTALTTLFSNPSNSSQLTADSPALTAAIRYLPLFMDIPLVDACLNYLYVHISHPAFARAFLLHSEMRSVMKLLASFILQEQALVAESVSLDVTGSVHTVASTATHTKDHELTQEELEKLLELSEPQRCYEWMKCMFVARPDGELTQVDFWNLYKDTFNPYGDKYPLLVASDVIKNASHVFPSGQAMVLGQGLQQRFIVRGVDRKKDVTVVERFKCQWDRGQCSAAAFQALGELYDHLLEHLVNLEGTEHPCLWSTCHQTNLSKPYLRSHVLTHLSTSQPPQKHPSQSDTITLPLSGASYPVADPTSRPIPPLRSTIINYTRPKADPPSPALTALLILRILYRTSFASADAAPRADADHFGFPGSIEDTSDLDDGSDTNFSGDDKEGEMRGRKAFIGIRKFLENMDIYDSVLMSWINEMADVSITSATPNTELETLT</sequence>
<dbReference type="InterPro" id="IPR016024">
    <property type="entry name" value="ARM-type_fold"/>
</dbReference>
<keyword evidence="3" id="KW-0804">Transcription</keyword>
<keyword evidence="2" id="KW-0805">Transcription regulation</keyword>
<dbReference type="Pfam" id="PF08755">
    <property type="entry name" value="YccV-like"/>
    <property type="match status" value="1"/>
</dbReference>
<feature type="region of interest" description="Disordered" evidence="5">
    <location>
        <begin position="1235"/>
        <end position="1258"/>
    </location>
</feature>
<proteinExistence type="predicted"/>
<name>A0A8H5FXJ7_9AGAR</name>
<dbReference type="GO" id="GO:0003677">
    <property type="term" value="F:DNA binding"/>
    <property type="evidence" value="ECO:0007669"/>
    <property type="project" value="InterPro"/>
</dbReference>
<dbReference type="InterPro" id="IPR052406">
    <property type="entry name" value="Chromatin_Remodeling_Comp"/>
</dbReference>
<dbReference type="Proteomes" id="UP000559027">
    <property type="component" value="Unassembled WGS sequence"/>
</dbReference>
<dbReference type="GO" id="GO:0006325">
    <property type="term" value="P:chromatin organization"/>
    <property type="evidence" value="ECO:0007669"/>
    <property type="project" value="UniProtKB-KW"/>
</dbReference>
<dbReference type="NCBIfam" id="TIGR02097">
    <property type="entry name" value="yccV"/>
    <property type="match status" value="1"/>
</dbReference>
<dbReference type="PROSITE" id="PS51526">
    <property type="entry name" value="RFX_DBD"/>
    <property type="match status" value="1"/>
</dbReference>
<gene>
    <name evidence="7" type="ORF">D9756_005968</name>
</gene>
<dbReference type="SUPFAM" id="SSF48371">
    <property type="entry name" value="ARM repeat"/>
    <property type="match status" value="1"/>
</dbReference>
<evidence type="ECO:0000256" key="4">
    <source>
        <dbReference type="ARBA" id="ARBA00023242"/>
    </source>
</evidence>
<dbReference type="SUPFAM" id="SSF141255">
    <property type="entry name" value="YccV-like"/>
    <property type="match status" value="1"/>
</dbReference>
<protein>
    <recommendedName>
        <fullName evidence="6">RFX-type winged-helix domain-containing protein</fullName>
    </recommendedName>
</protein>
<dbReference type="GO" id="GO:0016586">
    <property type="term" value="C:RSC-type complex"/>
    <property type="evidence" value="ECO:0007669"/>
    <property type="project" value="TreeGrafter"/>
</dbReference>
<keyword evidence="4" id="KW-0539">Nucleus</keyword>
<evidence type="ECO:0000313" key="7">
    <source>
        <dbReference type="EMBL" id="KAF5352377.1"/>
    </source>
</evidence>
<evidence type="ECO:0000256" key="1">
    <source>
        <dbReference type="ARBA" id="ARBA00022853"/>
    </source>
</evidence>
<comment type="caution">
    <text evidence="7">The sequence shown here is derived from an EMBL/GenBank/DDBJ whole genome shotgun (WGS) entry which is preliminary data.</text>
</comment>